<dbReference type="EMBL" id="MJBI02000004">
    <property type="protein sequence ID" value="RAI80138.1"/>
    <property type="molecule type" value="Genomic_DNA"/>
</dbReference>
<keyword evidence="3" id="KW-1185">Reference proteome</keyword>
<dbReference type="Proteomes" id="UP000229523">
    <property type="component" value="Unassembled WGS sequence"/>
</dbReference>
<evidence type="ECO:0000313" key="2">
    <source>
        <dbReference type="EMBL" id="RAI80138.1"/>
    </source>
</evidence>
<dbReference type="RefSeq" id="WP_099580891.1">
    <property type="nucleotide sequence ID" value="NZ_MJBI02000004.1"/>
</dbReference>
<proteinExistence type="predicted"/>
<keyword evidence="1" id="KW-1133">Transmembrane helix</keyword>
<feature type="transmembrane region" description="Helical" evidence="1">
    <location>
        <begin position="31"/>
        <end position="50"/>
    </location>
</feature>
<protein>
    <submittedName>
        <fullName evidence="2">Uncharacterized protein</fullName>
    </submittedName>
</protein>
<gene>
    <name evidence="2" type="ORF">BFS35_010155</name>
</gene>
<accession>A0A2G5NLX4</accession>
<keyword evidence="1" id="KW-0812">Transmembrane</keyword>
<name>A0A2G5NLX4_9STAP</name>
<organism evidence="2 3">
    <name type="scientific">Macrococcoides goetzii</name>
    <dbReference type="NCBI Taxonomy" id="1891097"/>
    <lineage>
        <taxon>Bacteria</taxon>
        <taxon>Bacillati</taxon>
        <taxon>Bacillota</taxon>
        <taxon>Bacilli</taxon>
        <taxon>Bacillales</taxon>
        <taxon>Staphylococcaceae</taxon>
        <taxon>Macrococcoides</taxon>
    </lineage>
</organism>
<sequence>MSKGYKYFLTLAIILAILNIIFILIDYEWRGVFSWASFSLIILCAFILMVRKFMKNEDHLGS</sequence>
<evidence type="ECO:0000313" key="3">
    <source>
        <dbReference type="Proteomes" id="UP000229523"/>
    </source>
</evidence>
<dbReference type="AlphaFoldDB" id="A0A2G5NLX4"/>
<reference evidence="2 3" key="1">
    <citation type="journal article" date="2018" name="Front. Microbiol.">
        <title>Description and Comparative Genomics of Macrococcus caseolyticus subsp. hominis subsp. nov., Macrococcus goetzii sp. nov., Macrococcus epidermidis sp. nov., and Macrococcus bohemicus sp. nov., Novel Macrococci From Human Clinical Material With Virulence Potential and Suspected Uptake of Foreign DNA by Natural Transformation.</title>
        <authorList>
            <person name="Maslanova I."/>
            <person name="Wertheimer Z."/>
            <person name="Sedlacek I."/>
            <person name="Svec P."/>
            <person name="Indrakova A."/>
            <person name="Kovarovic V."/>
            <person name="Schumann P."/>
            <person name="Sproer C."/>
            <person name="Kralova S."/>
            <person name="Sedo O."/>
            <person name="Kristofova L."/>
            <person name="Vrbovska V."/>
            <person name="Fuzik T."/>
            <person name="Petras P."/>
            <person name="Zdrahal Z."/>
            <person name="Ruzickova V."/>
            <person name="Doskar J."/>
            <person name="Pantucek R."/>
        </authorList>
    </citation>
    <scope>NUCLEOTIDE SEQUENCE [LARGE SCALE GENOMIC DNA]</scope>
    <source>
        <strain evidence="2 3">CCM 4927</strain>
    </source>
</reference>
<comment type="caution">
    <text evidence="2">The sequence shown here is derived from an EMBL/GenBank/DDBJ whole genome shotgun (WGS) entry which is preliminary data.</text>
</comment>
<feature type="transmembrane region" description="Helical" evidence="1">
    <location>
        <begin position="7"/>
        <end position="25"/>
    </location>
</feature>
<keyword evidence="1" id="KW-0472">Membrane</keyword>
<evidence type="ECO:0000256" key="1">
    <source>
        <dbReference type="SAM" id="Phobius"/>
    </source>
</evidence>